<dbReference type="PANTHER" id="PTHR44991">
    <property type="entry name" value="IMMUNOGLOBULIN SUPERFAMILY MEMBER 5"/>
    <property type="match status" value="1"/>
</dbReference>
<evidence type="ECO:0000259" key="7">
    <source>
        <dbReference type="PROSITE" id="PS50835"/>
    </source>
</evidence>
<name>A0A9Q1F0R5_SYNKA</name>
<dbReference type="InterPro" id="IPR013783">
    <property type="entry name" value="Ig-like_fold"/>
</dbReference>
<keyword evidence="3" id="KW-1015">Disulfide bond</keyword>
<keyword evidence="2 5" id="KW-0472">Membrane</keyword>
<evidence type="ECO:0000256" key="5">
    <source>
        <dbReference type="SAM" id="Phobius"/>
    </source>
</evidence>
<keyword evidence="6" id="KW-0732">Signal</keyword>
<keyword evidence="5" id="KW-1133">Transmembrane helix</keyword>
<evidence type="ECO:0000256" key="4">
    <source>
        <dbReference type="ARBA" id="ARBA00023319"/>
    </source>
</evidence>
<dbReference type="InterPro" id="IPR013162">
    <property type="entry name" value="CD80_C2-set"/>
</dbReference>
<dbReference type="InterPro" id="IPR003599">
    <property type="entry name" value="Ig_sub"/>
</dbReference>
<dbReference type="Pfam" id="PF08205">
    <property type="entry name" value="C2-set_2"/>
    <property type="match status" value="1"/>
</dbReference>
<dbReference type="SMART" id="SM00409">
    <property type="entry name" value="IG"/>
    <property type="match status" value="2"/>
</dbReference>
<comment type="subcellular location">
    <subcellularLocation>
        <location evidence="1">Membrane</location>
        <topology evidence="1">Single-pass membrane protein</topology>
    </subcellularLocation>
</comment>
<feature type="chain" id="PRO_5040323013" description="Ig-like domain-containing protein" evidence="6">
    <location>
        <begin position="20"/>
        <end position="359"/>
    </location>
</feature>
<evidence type="ECO:0000313" key="9">
    <source>
        <dbReference type="Proteomes" id="UP001152622"/>
    </source>
</evidence>
<keyword evidence="4" id="KW-0393">Immunoglobulin domain</keyword>
<evidence type="ECO:0000256" key="6">
    <source>
        <dbReference type="SAM" id="SignalP"/>
    </source>
</evidence>
<keyword evidence="5" id="KW-0812">Transmembrane</keyword>
<dbReference type="SUPFAM" id="SSF48726">
    <property type="entry name" value="Immunoglobulin"/>
    <property type="match status" value="2"/>
</dbReference>
<accession>A0A9Q1F0R5</accession>
<dbReference type="Pfam" id="PF00047">
    <property type="entry name" value="ig"/>
    <property type="match status" value="1"/>
</dbReference>
<evidence type="ECO:0000256" key="2">
    <source>
        <dbReference type="ARBA" id="ARBA00023136"/>
    </source>
</evidence>
<keyword evidence="9" id="KW-1185">Reference proteome</keyword>
<sequence length="359" mass="39311">MDIVFLAVILLTAFGGVIAQVQLEPKNAAVLRGTDARFNCSLIQSDWVVMSWLLNGSLVLTISKEHGVLENHKRFCAINHTTSQSYKWEFVLKNTQRNESGEVTCDVQNIGRKMATLSVQENGTVTITTGNVTTTQNQPATIHCLARNWFPEPILTWTLDGINVNQDNYSTGTVASGGLFNSNSTLIILANDSAPVECQATVPALAVPETSTIFLTIVAEPADKDETVLIAVIVSVVATVLLVMLIILIVYCCCCRRRVTKSSYEEEVRKTRSLSEINSTSEVVQGKDNMAYLPDGSVRAGVVPSEFNDSGFDTDRHRPIHTLEMPDAVHNHNHEVNGHHPVPIHGPLGNKKCRHATIV</sequence>
<gene>
    <name evidence="8" type="ORF">SKAU_G00271700</name>
</gene>
<dbReference type="PANTHER" id="PTHR44991:SF1">
    <property type="entry name" value="IMMUNOGLOBULIN SUPERFAMILY MEMBER 5"/>
    <property type="match status" value="1"/>
</dbReference>
<evidence type="ECO:0000313" key="8">
    <source>
        <dbReference type="EMBL" id="KAJ8348581.1"/>
    </source>
</evidence>
<dbReference type="AlphaFoldDB" id="A0A9Q1F0R5"/>
<dbReference type="Gene3D" id="2.60.40.10">
    <property type="entry name" value="Immunoglobulins"/>
    <property type="match status" value="2"/>
</dbReference>
<dbReference type="InterPro" id="IPR013151">
    <property type="entry name" value="Immunoglobulin_dom"/>
</dbReference>
<dbReference type="InterPro" id="IPR007110">
    <property type="entry name" value="Ig-like_dom"/>
</dbReference>
<reference evidence="8" key="1">
    <citation type="journal article" date="2023" name="Science">
        <title>Genome structures resolve the early diversification of teleost fishes.</title>
        <authorList>
            <person name="Parey E."/>
            <person name="Louis A."/>
            <person name="Montfort J."/>
            <person name="Bouchez O."/>
            <person name="Roques C."/>
            <person name="Iampietro C."/>
            <person name="Lluch J."/>
            <person name="Castinel A."/>
            <person name="Donnadieu C."/>
            <person name="Desvignes T."/>
            <person name="Floi Bucao C."/>
            <person name="Jouanno E."/>
            <person name="Wen M."/>
            <person name="Mejri S."/>
            <person name="Dirks R."/>
            <person name="Jansen H."/>
            <person name="Henkel C."/>
            <person name="Chen W.J."/>
            <person name="Zahm M."/>
            <person name="Cabau C."/>
            <person name="Klopp C."/>
            <person name="Thompson A.W."/>
            <person name="Robinson-Rechavi M."/>
            <person name="Braasch I."/>
            <person name="Lecointre G."/>
            <person name="Bobe J."/>
            <person name="Postlethwait J.H."/>
            <person name="Berthelot C."/>
            <person name="Roest Crollius H."/>
            <person name="Guiguen Y."/>
        </authorList>
    </citation>
    <scope>NUCLEOTIDE SEQUENCE</scope>
    <source>
        <strain evidence="8">WJC10195</strain>
    </source>
</reference>
<dbReference type="InterPro" id="IPR036179">
    <property type="entry name" value="Ig-like_dom_sf"/>
</dbReference>
<proteinExistence type="predicted"/>
<evidence type="ECO:0000256" key="1">
    <source>
        <dbReference type="ARBA" id="ARBA00004167"/>
    </source>
</evidence>
<dbReference type="PROSITE" id="PS50835">
    <property type="entry name" value="IG_LIKE"/>
    <property type="match status" value="2"/>
</dbReference>
<organism evidence="8 9">
    <name type="scientific">Synaphobranchus kaupii</name>
    <name type="common">Kaup's arrowtooth eel</name>
    <dbReference type="NCBI Taxonomy" id="118154"/>
    <lineage>
        <taxon>Eukaryota</taxon>
        <taxon>Metazoa</taxon>
        <taxon>Chordata</taxon>
        <taxon>Craniata</taxon>
        <taxon>Vertebrata</taxon>
        <taxon>Euteleostomi</taxon>
        <taxon>Actinopterygii</taxon>
        <taxon>Neopterygii</taxon>
        <taxon>Teleostei</taxon>
        <taxon>Anguilliformes</taxon>
        <taxon>Synaphobranchidae</taxon>
        <taxon>Synaphobranchus</taxon>
    </lineage>
</organism>
<feature type="domain" description="Ig-like" evidence="7">
    <location>
        <begin position="19"/>
        <end position="118"/>
    </location>
</feature>
<feature type="domain" description="Ig-like" evidence="7">
    <location>
        <begin position="123"/>
        <end position="214"/>
    </location>
</feature>
<dbReference type="InterPro" id="IPR003597">
    <property type="entry name" value="Ig_C1-set"/>
</dbReference>
<dbReference type="OrthoDB" id="8822248at2759"/>
<dbReference type="SMART" id="SM00407">
    <property type="entry name" value="IGc1"/>
    <property type="match status" value="1"/>
</dbReference>
<feature type="signal peptide" evidence="6">
    <location>
        <begin position="1"/>
        <end position="19"/>
    </location>
</feature>
<dbReference type="EMBL" id="JAINUF010000010">
    <property type="protein sequence ID" value="KAJ8348581.1"/>
    <property type="molecule type" value="Genomic_DNA"/>
</dbReference>
<dbReference type="GO" id="GO:0016020">
    <property type="term" value="C:membrane"/>
    <property type="evidence" value="ECO:0007669"/>
    <property type="project" value="UniProtKB-SubCell"/>
</dbReference>
<comment type="caution">
    <text evidence="8">The sequence shown here is derived from an EMBL/GenBank/DDBJ whole genome shotgun (WGS) entry which is preliminary data.</text>
</comment>
<evidence type="ECO:0000256" key="3">
    <source>
        <dbReference type="ARBA" id="ARBA00023157"/>
    </source>
</evidence>
<feature type="transmembrane region" description="Helical" evidence="5">
    <location>
        <begin position="228"/>
        <end position="254"/>
    </location>
</feature>
<dbReference type="Proteomes" id="UP001152622">
    <property type="component" value="Chromosome 10"/>
</dbReference>
<protein>
    <recommendedName>
        <fullName evidence="7">Ig-like domain-containing protein</fullName>
    </recommendedName>
</protein>